<feature type="chain" id="PRO_5007466244" description="DUF4367 domain-containing protein" evidence="1">
    <location>
        <begin position="27"/>
        <end position="339"/>
    </location>
</feature>
<protein>
    <recommendedName>
        <fullName evidence="2">DUF4367 domain-containing protein</fullName>
    </recommendedName>
</protein>
<comment type="caution">
    <text evidence="3">The sequence shown here is derived from an EMBL/GenBank/DDBJ whole genome shotgun (WGS) entry which is preliminary data.</text>
</comment>
<dbReference type="PANTHER" id="PTHR37507">
    <property type="entry name" value="SPORULATION PROTEIN YDCC"/>
    <property type="match status" value="1"/>
</dbReference>
<sequence>MRRAKWLFALVIILLLFSSGCGQKSADDIVGDLEDTLDSLNSYKAIGTMNIKTGETTQEYSVEVWYKQPNYYRIALSNANSQVTQIVLKNDEGVFVLDPSLNKSFRFKSDWPESNGQVYLFQSLAKSVIEDGERVFSEEEDHYVFQIKGNYQNQTLSQQKVWFDKDLRPIKVEIFDPNQTQLVTMEFTNFEFDVEFEDDAFDMQRNLTGWDLSSMPTLANTDNSKSFGIIEPSYIPSGVTKQAPQVINQGEDRKVVIKYKGEFNYNLTESRPKAISASAPDSAKADIIDLGYGLGILTDMDEIRTLSWTYDGVEFKLTGDLPAEEMVSVAQSVFEQSGK</sequence>
<gene>
    <name evidence="3" type="ORF">U473_13825</name>
</gene>
<dbReference type="Proteomes" id="UP000070352">
    <property type="component" value="Unassembled WGS sequence"/>
</dbReference>
<dbReference type="Gene3D" id="2.50.20.10">
    <property type="entry name" value="Lipoprotein localisation LolA/LolB/LppX"/>
    <property type="match status" value="1"/>
</dbReference>
<dbReference type="CDD" id="cd16325">
    <property type="entry name" value="LolA"/>
    <property type="match status" value="1"/>
</dbReference>
<dbReference type="InterPro" id="IPR004564">
    <property type="entry name" value="OM_lipoprot_carrier_LolA-like"/>
</dbReference>
<evidence type="ECO:0000256" key="1">
    <source>
        <dbReference type="SAM" id="SignalP"/>
    </source>
</evidence>
<dbReference type="PANTHER" id="PTHR37507:SF2">
    <property type="entry name" value="SPORULATION PROTEIN YDCC"/>
    <property type="match status" value="1"/>
</dbReference>
<feature type="signal peptide" evidence="1">
    <location>
        <begin position="1"/>
        <end position="26"/>
    </location>
</feature>
<organism evidence="3 4">
    <name type="scientific">Tepidibacillus decaturensis</name>
    <dbReference type="NCBI Taxonomy" id="1413211"/>
    <lineage>
        <taxon>Bacteria</taxon>
        <taxon>Bacillati</taxon>
        <taxon>Bacillota</taxon>
        <taxon>Bacilli</taxon>
        <taxon>Bacillales</taxon>
        <taxon>Bacillaceae</taxon>
        <taxon>Tepidibacillus</taxon>
    </lineage>
</organism>
<dbReference type="SUPFAM" id="SSF89392">
    <property type="entry name" value="Prokaryotic lipoproteins and lipoprotein localization factors"/>
    <property type="match status" value="1"/>
</dbReference>
<dbReference type="InterPro" id="IPR025377">
    <property type="entry name" value="DUF4367"/>
</dbReference>
<dbReference type="STRING" id="1413211.U473_13825"/>
<reference evidence="3 4" key="1">
    <citation type="submission" date="2016-02" db="EMBL/GenBank/DDBJ databases">
        <title>Draft Genome for Tepidibacillus decaturensis nov. sp. Strain Z9, an Anaerobic, Moderately Thermophilic and Heterotrophic Bacterium from Deep Subsurface of the Illinois Basin, USA.</title>
        <authorList>
            <person name="Dong Y."/>
            <person name="Chang J.Y."/>
            <person name="Sanford R."/>
            <person name="Fouke B.W."/>
        </authorList>
    </citation>
    <scope>NUCLEOTIDE SEQUENCE [LARGE SCALE GENOMIC DNA]</scope>
    <source>
        <strain evidence="3 4">Z9</strain>
    </source>
</reference>
<feature type="domain" description="DUF4367" evidence="2">
    <location>
        <begin position="230"/>
        <end position="333"/>
    </location>
</feature>
<dbReference type="EMBL" id="LSKU01000002">
    <property type="protein sequence ID" value="KXG42553.1"/>
    <property type="molecule type" value="Genomic_DNA"/>
</dbReference>
<dbReference type="PROSITE" id="PS51257">
    <property type="entry name" value="PROKAR_LIPOPROTEIN"/>
    <property type="match status" value="1"/>
</dbReference>
<keyword evidence="4" id="KW-1185">Reference proteome</keyword>
<dbReference type="InterPro" id="IPR029046">
    <property type="entry name" value="LolA/LolB/LppX"/>
</dbReference>
<evidence type="ECO:0000313" key="4">
    <source>
        <dbReference type="Proteomes" id="UP000070352"/>
    </source>
</evidence>
<accession>A0A135L0W6</accession>
<dbReference type="Pfam" id="PF14285">
    <property type="entry name" value="DUF4367"/>
    <property type="match status" value="1"/>
</dbReference>
<evidence type="ECO:0000259" key="2">
    <source>
        <dbReference type="Pfam" id="PF14285"/>
    </source>
</evidence>
<name>A0A135L0W6_9BACI</name>
<evidence type="ECO:0000313" key="3">
    <source>
        <dbReference type="EMBL" id="KXG42553.1"/>
    </source>
</evidence>
<dbReference type="OrthoDB" id="9785380at2"/>
<keyword evidence="1" id="KW-0732">Signal</keyword>
<dbReference type="RefSeq" id="WP_068727797.1">
    <property type="nucleotide sequence ID" value="NZ_LSKU01000002.1"/>
</dbReference>
<dbReference type="AlphaFoldDB" id="A0A135L0W6"/>
<proteinExistence type="predicted"/>
<dbReference type="InterPro" id="IPR052944">
    <property type="entry name" value="Sporulation_related"/>
</dbReference>